<reference evidence="1" key="1">
    <citation type="submission" date="2023-07" db="EMBL/GenBank/DDBJ databases">
        <title>Chromosome-level genome assembly of Artemia franciscana.</title>
        <authorList>
            <person name="Jo E."/>
        </authorList>
    </citation>
    <scope>NUCLEOTIDE SEQUENCE</scope>
    <source>
        <tissue evidence="1">Whole body</tissue>
    </source>
</reference>
<evidence type="ECO:0000313" key="2">
    <source>
        <dbReference type="Proteomes" id="UP001187531"/>
    </source>
</evidence>
<protein>
    <submittedName>
        <fullName evidence="1">Uncharacterized protein</fullName>
    </submittedName>
</protein>
<organism evidence="1 2">
    <name type="scientific">Artemia franciscana</name>
    <name type="common">Brine shrimp</name>
    <name type="synonym">Artemia sanfranciscana</name>
    <dbReference type="NCBI Taxonomy" id="6661"/>
    <lineage>
        <taxon>Eukaryota</taxon>
        <taxon>Metazoa</taxon>
        <taxon>Ecdysozoa</taxon>
        <taxon>Arthropoda</taxon>
        <taxon>Crustacea</taxon>
        <taxon>Branchiopoda</taxon>
        <taxon>Anostraca</taxon>
        <taxon>Artemiidae</taxon>
        <taxon>Artemia</taxon>
    </lineage>
</organism>
<evidence type="ECO:0000313" key="1">
    <source>
        <dbReference type="EMBL" id="KAK2721600.1"/>
    </source>
</evidence>
<dbReference type="AlphaFoldDB" id="A0AA88I0J0"/>
<accession>A0AA88I0J0</accession>
<dbReference type="EMBL" id="JAVRJZ010000006">
    <property type="protein sequence ID" value="KAK2721600.1"/>
    <property type="molecule type" value="Genomic_DNA"/>
</dbReference>
<keyword evidence="2" id="KW-1185">Reference proteome</keyword>
<sequence>MILEEIDRVVELENDIMKLYCEILIASHRNLQEFSCLNDLLSLVPSPKNAEEPASNRRLLCLTCETVNLPMAHYAAGPYVSPLVSFFA</sequence>
<name>A0AA88I0J0_ARTSF</name>
<gene>
    <name evidence="1" type="ORF">QYM36_003782</name>
</gene>
<comment type="caution">
    <text evidence="1">The sequence shown here is derived from an EMBL/GenBank/DDBJ whole genome shotgun (WGS) entry which is preliminary data.</text>
</comment>
<dbReference type="Proteomes" id="UP001187531">
    <property type="component" value="Unassembled WGS sequence"/>
</dbReference>
<proteinExistence type="predicted"/>